<organism evidence="2 3">
    <name type="scientific">Tulasnella calospora MUT 4182</name>
    <dbReference type="NCBI Taxonomy" id="1051891"/>
    <lineage>
        <taxon>Eukaryota</taxon>
        <taxon>Fungi</taxon>
        <taxon>Dikarya</taxon>
        <taxon>Basidiomycota</taxon>
        <taxon>Agaricomycotina</taxon>
        <taxon>Agaricomycetes</taxon>
        <taxon>Cantharellales</taxon>
        <taxon>Tulasnellaceae</taxon>
        <taxon>Tulasnella</taxon>
    </lineage>
</organism>
<reference evidence="3" key="2">
    <citation type="submission" date="2015-01" db="EMBL/GenBank/DDBJ databases">
        <title>Evolutionary Origins and Diversification of the Mycorrhizal Mutualists.</title>
        <authorList>
            <consortium name="DOE Joint Genome Institute"/>
            <consortium name="Mycorrhizal Genomics Consortium"/>
            <person name="Kohler A."/>
            <person name="Kuo A."/>
            <person name="Nagy L.G."/>
            <person name="Floudas D."/>
            <person name="Copeland A."/>
            <person name="Barry K.W."/>
            <person name="Cichocki N."/>
            <person name="Veneault-Fourrey C."/>
            <person name="LaButti K."/>
            <person name="Lindquist E.A."/>
            <person name="Lipzen A."/>
            <person name="Lundell T."/>
            <person name="Morin E."/>
            <person name="Murat C."/>
            <person name="Riley R."/>
            <person name="Ohm R."/>
            <person name="Sun H."/>
            <person name="Tunlid A."/>
            <person name="Henrissat B."/>
            <person name="Grigoriev I.V."/>
            <person name="Hibbett D.S."/>
            <person name="Martin F."/>
        </authorList>
    </citation>
    <scope>NUCLEOTIDE SEQUENCE [LARGE SCALE GENOMIC DNA]</scope>
    <source>
        <strain evidence="3">MUT 4182</strain>
    </source>
</reference>
<evidence type="ECO:0000256" key="1">
    <source>
        <dbReference type="SAM" id="MobiDB-lite"/>
    </source>
</evidence>
<protein>
    <submittedName>
        <fullName evidence="2">Uncharacterized protein</fullName>
    </submittedName>
</protein>
<dbReference type="Proteomes" id="UP000054248">
    <property type="component" value="Unassembled WGS sequence"/>
</dbReference>
<dbReference type="HOGENOM" id="CLU_708214_0_0_1"/>
<accession>A0A0C3PSP8</accession>
<keyword evidence="3" id="KW-1185">Reference proteome</keyword>
<evidence type="ECO:0000313" key="3">
    <source>
        <dbReference type="Proteomes" id="UP000054248"/>
    </source>
</evidence>
<reference evidence="2 3" key="1">
    <citation type="submission" date="2014-04" db="EMBL/GenBank/DDBJ databases">
        <authorList>
            <consortium name="DOE Joint Genome Institute"/>
            <person name="Kuo A."/>
            <person name="Girlanda M."/>
            <person name="Perotto S."/>
            <person name="Kohler A."/>
            <person name="Nagy L.G."/>
            <person name="Floudas D."/>
            <person name="Copeland A."/>
            <person name="Barry K.W."/>
            <person name="Cichocki N."/>
            <person name="Veneault-Fourrey C."/>
            <person name="LaButti K."/>
            <person name="Lindquist E.A."/>
            <person name="Lipzen A."/>
            <person name="Lundell T."/>
            <person name="Morin E."/>
            <person name="Murat C."/>
            <person name="Sun H."/>
            <person name="Tunlid A."/>
            <person name="Henrissat B."/>
            <person name="Grigoriev I.V."/>
            <person name="Hibbett D.S."/>
            <person name="Martin F."/>
            <person name="Nordberg H.P."/>
            <person name="Cantor M.N."/>
            <person name="Hua S.X."/>
        </authorList>
    </citation>
    <scope>NUCLEOTIDE SEQUENCE [LARGE SCALE GENOMIC DNA]</scope>
    <source>
        <strain evidence="2 3">MUT 4182</strain>
    </source>
</reference>
<proteinExistence type="predicted"/>
<evidence type="ECO:0000313" key="2">
    <source>
        <dbReference type="EMBL" id="KIO17750.1"/>
    </source>
</evidence>
<feature type="region of interest" description="Disordered" evidence="1">
    <location>
        <begin position="1"/>
        <end position="21"/>
    </location>
</feature>
<dbReference type="EMBL" id="KN823346">
    <property type="protein sequence ID" value="KIO17750.1"/>
    <property type="molecule type" value="Genomic_DNA"/>
</dbReference>
<dbReference type="AlphaFoldDB" id="A0A0C3PSP8"/>
<sequence length="390" mass="43860">MAMMASPNPPTSSPQEPVLGDEDLFSNETEYTYNLSLHDSRSLKVKDFYGTFRRIALNQKILHITSYKSVDLLRAIIPLFHLIRGNECNQNIQDAIEDIEIRMIGSDNVAIRSRCGAIVQLMSMATNLLKNPQESTAGSRDWLWFIEKGAIFSTVANRVARECRRIFSTPFTLSLLWLDENDLTLKPEFADQNIFSDSVWMVAGITIGAIIQEEDVNRRGKKSRDHGEELPDIGLKYKVKDQYRKEISKCIVPILESDVISAAGDTVEAWIAQHKALKQGKNLGCCAETVPFLGIFPGMDHTSEGRQLFTCAFGVAGVYEEKPLDLSPLSDAEYRKFVLDLYRTTSKEPCNSCRKVFKDSKQLFRTIKTELGPDGNIVLVDMPVAQPLLL</sequence>
<gene>
    <name evidence="2" type="ORF">M407DRAFT_32567</name>
</gene>
<dbReference type="OrthoDB" id="10492041at2759"/>
<name>A0A0C3PSP8_9AGAM</name>